<name>A0A9Q3YHH5_VIBPH</name>
<gene>
    <name evidence="1" type="ORF">IB292_02165</name>
</gene>
<proteinExistence type="predicted"/>
<accession>A0A9Q3YHH5</accession>
<dbReference type="EMBL" id="JACVHL010000002">
    <property type="protein sequence ID" value="MCC3803833.1"/>
    <property type="molecule type" value="Genomic_DNA"/>
</dbReference>
<sequence>MKTNTASNQWQVFMPYIGSCPEDSQLAEIQLGPNTSIGFVVLRGRPLFTISYFQNNVHSMKYANSIIELDKGIGLNLVDLDTLQTNSSVAEVALGQDDITRVKAAIQKNIEQIAV</sequence>
<organism evidence="1 2">
    <name type="scientific">Vibrio parahaemolyticus</name>
    <dbReference type="NCBI Taxonomy" id="670"/>
    <lineage>
        <taxon>Bacteria</taxon>
        <taxon>Pseudomonadati</taxon>
        <taxon>Pseudomonadota</taxon>
        <taxon>Gammaproteobacteria</taxon>
        <taxon>Vibrionales</taxon>
        <taxon>Vibrionaceae</taxon>
        <taxon>Vibrio</taxon>
    </lineage>
</organism>
<dbReference type="RefSeq" id="WP_228085507.1">
    <property type="nucleotide sequence ID" value="NZ_JACVHL010000002.1"/>
</dbReference>
<comment type="caution">
    <text evidence="1">The sequence shown here is derived from an EMBL/GenBank/DDBJ whole genome shotgun (WGS) entry which is preliminary data.</text>
</comment>
<dbReference type="AlphaFoldDB" id="A0A9Q3YHH5"/>
<dbReference type="Proteomes" id="UP000726777">
    <property type="component" value="Unassembled WGS sequence"/>
</dbReference>
<protein>
    <submittedName>
        <fullName evidence="1">Uncharacterized protein</fullName>
    </submittedName>
</protein>
<evidence type="ECO:0000313" key="2">
    <source>
        <dbReference type="Proteomes" id="UP000726777"/>
    </source>
</evidence>
<evidence type="ECO:0000313" key="1">
    <source>
        <dbReference type="EMBL" id="MCC3803833.1"/>
    </source>
</evidence>
<reference evidence="1" key="1">
    <citation type="submission" date="2020-09" db="EMBL/GenBank/DDBJ databases">
        <title>Genome sequence of Vibrio parahaemolyticus isolates.</title>
        <authorList>
            <person name="Hammerl J.A."/>
            <person name="Strauch E."/>
        </authorList>
    </citation>
    <scope>NUCLEOTIDE SEQUENCE</scope>
    <source>
        <strain evidence="1">17-VB00146</strain>
    </source>
</reference>